<reference evidence="1" key="1">
    <citation type="journal article" date="2020" name="mSystems">
        <title>Genome- and Community-Level Interaction Insights into Carbon Utilization and Element Cycling Functions of Hydrothermarchaeota in Hydrothermal Sediment.</title>
        <authorList>
            <person name="Zhou Z."/>
            <person name="Liu Y."/>
            <person name="Xu W."/>
            <person name="Pan J."/>
            <person name="Luo Z.H."/>
            <person name="Li M."/>
        </authorList>
    </citation>
    <scope>NUCLEOTIDE SEQUENCE [LARGE SCALE GENOMIC DNA]</scope>
    <source>
        <strain evidence="1">SpSt-477</strain>
    </source>
</reference>
<dbReference type="AlphaFoldDB" id="A0A7C4RNT8"/>
<comment type="caution">
    <text evidence="1">The sequence shown here is derived from an EMBL/GenBank/DDBJ whole genome shotgun (WGS) entry which is preliminary data.</text>
</comment>
<protein>
    <submittedName>
        <fullName evidence="1">Uncharacterized protein</fullName>
    </submittedName>
</protein>
<gene>
    <name evidence="1" type="ORF">ENS29_01805</name>
</gene>
<proteinExistence type="predicted"/>
<accession>A0A7C4RNT8</accession>
<organism evidence="1">
    <name type="scientific">Desulfatirhabdium butyrativorans</name>
    <dbReference type="NCBI Taxonomy" id="340467"/>
    <lineage>
        <taxon>Bacteria</taxon>
        <taxon>Pseudomonadati</taxon>
        <taxon>Thermodesulfobacteriota</taxon>
        <taxon>Desulfobacteria</taxon>
        <taxon>Desulfobacterales</taxon>
        <taxon>Desulfatirhabdiaceae</taxon>
        <taxon>Desulfatirhabdium</taxon>
    </lineage>
</organism>
<name>A0A7C4RNT8_9BACT</name>
<sequence length="310" mass="35070">MSNAHVVLFPFTWIAEDRARELSAWFGSPLMLLQTTGRLSEDIARLERQGFVSPKCPVPEMNEALQLRIEACRKWMEVHPQQQDMAFLKAIAHLPSDDEAMSAHIRGEILRYGRRESPAATKDPLLDALVFLHLAEELDRQQVAVETELKRVEHLETSVFRKLIGEDSDTEELSMTRLPGGILEGDTEPDHPEERLRAWALLALQEPDLPNVWLTTSRLVMESIIEAVPEIGERKVILPWKEDPELAVRELCNLLGAEGMCEPFPVSMSIDTYVLEGRSPKNILNALRSRSWVQTGATSDTRTVLLHLSP</sequence>
<evidence type="ECO:0000313" key="1">
    <source>
        <dbReference type="EMBL" id="HGU31573.1"/>
    </source>
</evidence>
<dbReference type="EMBL" id="DSUH01000041">
    <property type="protein sequence ID" value="HGU31573.1"/>
    <property type="molecule type" value="Genomic_DNA"/>
</dbReference>